<keyword evidence="3" id="KW-1185">Reference proteome</keyword>
<dbReference type="GO" id="GO:0016787">
    <property type="term" value="F:hydrolase activity"/>
    <property type="evidence" value="ECO:0007669"/>
    <property type="project" value="InterPro"/>
</dbReference>
<dbReference type="NCBIfam" id="TIGR03123">
    <property type="entry name" value="one_C_unchar_1"/>
    <property type="match status" value="1"/>
</dbReference>
<dbReference type="InterPro" id="IPR043129">
    <property type="entry name" value="ATPase_NBD"/>
</dbReference>
<protein>
    <recommendedName>
        <fullName evidence="1">Hydantoinase A/oxoprolinase domain-containing protein</fullName>
    </recommendedName>
</protein>
<dbReference type="InterPro" id="IPR002756">
    <property type="entry name" value="MfnF"/>
</dbReference>
<reference evidence="2" key="1">
    <citation type="submission" date="2016-01" db="EMBL/GenBank/DDBJ databases">
        <authorList>
            <person name="Peeters C."/>
        </authorList>
    </citation>
    <scope>NUCLEOTIDE SEQUENCE [LARGE SCALE GENOMIC DNA]</scope>
    <source>
        <strain evidence="2">LMG 22940</strain>
    </source>
</reference>
<dbReference type="OrthoDB" id="1792672at2"/>
<dbReference type="AlphaFoldDB" id="A0A158I167"/>
<sequence length="365" mass="39306">MPRDFVIGWDIGGAHVKAARIEDGRVRDIAQWPCPLWQGLEHVDNALAQAALRWPDLAHADHAVTMTGEMADLFEHREAGVAAIAARLASHCGERIAFYAGAAGWVAFDSVSAHWERIASANWFATAQLVASRIPHAVLVDIGSTTTDLIPIQDGRIVARGTDDAGRLKSGELVYQGVVRTPLCALAHRIRFCGEHYNVMNEFFATTADVYRLTGALDPLHDQQPAADGGAKDRHGTCQRLARMIGRDARDAAGHDWVDLAHRWRDAQLAHLSLNLTRVLGRTGLAHNVVLIAAGCGAFLVDALAEPLGRDVVRFDALPGIGIDAGEAGDAARGWARVCAPCVAVGMLRTDTDTDTRETSEALFA</sequence>
<comment type="caution">
    <text evidence="2">The sequence shown here is derived from an EMBL/GenBank/DDBJ whole genome shotgun (WGS) entry which is preliminary data.</text>
</comment>
<dbReference type="Proteomes" id="UP000054770">
    <property type="component" value="Unassembled WGS sequence"/>
</dbReference>
<accession>A0A158I167</accession>
<dbReference type="SUPFAM" id="SSF53067">
    <property type="entry name" value="Actin-like ATPase domain"/>
    <property type="match status" value="1"/>
</dbReference>
<organism evidence="2 3">
    <name type="scientific">Caballeronia choica</name>
    <dbReference type="NCBI Taxonomy" id="326476"/>
    <lineage>
        <taxon>Bacteria</taxon>
        <taxon>Pseudomonadati</taxon>
        <taxon>Pseudomonadota</taxon>
        <taxon>Betaproteobacteria</taxon>
        <taxon>Burkholderiales</taxon>
        <taxon>Burkholderiaceae</taxon>
        <taxon>Caballeronia</taxon>
    </lineage>
</organism>
<dbReference type="Gene3D" id="3.30.420.190">
    <property type="entry name" value="conserved archaeal protein q6m145"/>
    <property type="match status" value="1"/>
</dbReference>
<evidence type="ECO:0000313" key="3">
    <source>
        <dbReference type="Proteomes" id="UP000054770"/>
    </source>
</evidence>
<name>A0A158I167_9BURK</name>
<evidence type="ECO:0000313" key="2">
    <source>
        <dbReference type="EMBL" id="SAL49871.1"/>
    </source>
</evidence>
<dbReference type="EMBL" id="FCON02000021">
    <property type="protein sequence ID" value="SAL49871.1"/>
    <property type="molecule type" value="Genomic_DNA"/>
</dbReference>
<proteinExistence type="predicted"/>
<dbReference type="InterPro" id="IPR002821">
    <property type="entry name" value="Hydantoinase_A"/>
</dbReference>
<feature type="domain" description="Hydantoinase A/oxoprolinase" evidence="1">
    <location>
        <begin position="63"/>
        <end position="311"/>
    </location>
</feature>
<dbReference type="Gene3D" id="3.30.420.40">
    <property type="match status" value="1"/>
</dbReference>
<dbReference type="Pfam" id="PF01968">
    <property type="entry name" value="Hydantoinase_A"/>
    <property type="match status" value="1"/>
</dbReference>
<gene>
    <name evidence="2" type="ORF">AWB68_02481</name>
</gene>
<evidence type="ECO:0000259" key="1">
    <source>
        <dbReference type="Pfam" id="PF01968"/>
    </source>
</evidence>